<dbReference type="InterPro" id="IPR013727">
    <property type="entry name" value="2CSK_N"/>
</dbReference>
<feature type="domain" description="Histidine kinase" evidence="12">
    <location>
        <begin position="250"/>
        <end position="466"/>
    </location>
</feature>
<evidence type="ECO:0000256" key="3">
    <source>
        <dbReference type="ARBA" id="ARBA00012438"/>
    </source>
</evidence>
<dbReference type="CDD" id="cd00075">
    <property type="entry name" value="HATPase"/>
    <property type="match status" value="1"/>
</dbReference>
<evidence type="ECO:0000256" key="5">
    <source>
        <dbReference type="ARBA" id="ARBA00022679"/>
    </source>
</evidence>
<dbReference type="Pfam" id="PF00512">
    <property type="entry name" value="HisKA"/>
    <property type="match status" value="1"/>
</dbReference>
<sequence length="471" mass="50168">MLNFRQRLVLTHWTVIVVIVACSALAGWWQLSRLVHGQLDAALLTLADTEAGMQVESHGQPVRVHERPPGSAPPSLVRLDRLVQIVNAKGEILARSSNLGDAMLPAPPALLDELASGGQAVFQTLPSFGEEPLRMVSLPAVANGKPVVIQVAGSLDDVHNVLESATILFGIMAAALLAAVGAAGSVLTRRAFRGINDVVKQARLIGDANLGERLPHPGTPDEIGQLVDTLNAMLDRLEQAFDQQRRFTADASHELRSPLSRLRTEIEVTLRRPRESQEYVDTLRSCLDEVGRLTRLIEELLMLARFDAGQDRQAGEPQALDALIAETLLRAGPAARERQVELVASSEAVGGAKVSHGSVGLVLANLVDNALKFSPQGSKIVVDCAADAHQATLRVTDQGPGIPPDELPFLFDRFFRGAGARASENEGVGLGLALSQSIIHAQGGHIEAANGPDGGAVFTVRIPLAPRETSS</sequence>
<dbReference type="SMART" id="SM00304">
    <property type="entry name" value="HAMP"/>
    <property type="match status" value="1"/>
</dbReference>
<dbReference type="SUPFAM" id="SSF55874">
    <property type="entry name" value="ATPase domain of HSP90 chaperone/DNA topoisomerase II/histidine kinase"/>
    <property type="match status" value="1"/>
</dbReference>
<dbReference type="InterPro" id="IPR003661">
    <property type="entry name" value="HisK_dim/P_dom"/>
</dbReference>
<dbReference type="OrthoDB" id="9804645at2"/>
<reference evidence="14 15" key="1">
    <citation type="submission" date="2019-03" db="EMBL/GenBank/DDBJ databases">
        <title>Comparative insights into the high quality Complete genome sequence of highly metal resistant Cupriavidus metallidurans strain BS1 isolated from a gold-copper mine.</title>
        <authorList>
            <person name="Mazhar H.S."/>
            <person name="Rensing C."/>
        </authorList>
    </citation>
    <scope>NUCLEOTIDE SEQUENCE [LARGE SCALE GENOMIC DNA]</scope>
    <source>
        <strain evidence="14 15">BS1</strain>
    </source>
</reference>
<keyword evidence="4" id="KW-0597">Phosphoprotein</keyword>
<dbReference type="Gene3D" id="1.10.287.130">
    <property type="match status" value="1"/>
</dbReference>
<dbReference type="SMART" id="SM00387">
    <property type="entry name" value="HATPase_c"/>
    <property type="match status" value="1"/>
</dbReference>
<name>A0A482J051_9BURK</name>
<organism evidence="14 15">
    <name type="scientific">Cupriavidus metallidurans</name>
    <dbReference type="NCBI Taxonomy" id="119219"/>
    <lineage>
        <taxon>Bacteria</taxon>
        <taxon>Pseudomonadati</taxon>
        <taxon>Pseudomonadota</taxon>
        <taxon>Betaproteobacteria</taxon>
        <taxon>Burkholderiales</taxon>
        <taxon>Burkholderiaceae</taxon>
        <taxon>Cupriavidus</taxon>
    </lineage>
</organism>
<evidence type="ECO:0000256" key="1">
    <source>
        <dbReference type="ARBA" id="ARBA00000085"/>
    </source>
</evidence>
<keyword evidence="9" id="KW-0902">Two-component regulatory system</keyword>
<feature type="transmembrane region" description="Helical" evidence="11">
    <location>
        <begin position="165"/>
        <end position="187"/>
    </location>
</feature>
<keyword evidence="10 11" id="KW-0472">Membrane</keyword>
<dbReference type="FunFam" id="1.10.287.130:FF:000001">
    <property type="entry name" value="Two-component sensor histidine kinase"/>
    <property type="match status" value="1"/>
</dbReference>
<dbReference type="Gene3D" id="3.30.565.10">
    <property type="entry name" value="Histidine kinase-like ATPase, C-terminal domain"/>
    <property type="match status" value="1"/>
</dbReference>
<dbReference type="InterPro" id="IPR050428">
    <property type="entry name" value="TCS_sensor_his_kinase"/>
</dbReference>
<dbReference type="SUPFAM" id="SSF47384">
    <property type="entry name" value="Homodimeric domain of signal transducing histidine kinase"/>
    <property type="match status" value="1"/>
</dbReference>
<dbReference type="SUPFAM" id="SSF158472">
    <property type="entry name" value="HAMP domain-like"/>
    <property type="match status" value="1"/>
</dbReference>
<dbReference type="Pfam" id="PF00672">
    <property type="entry name" value="HAMP"/>
    <property type="match status" value="1"/>
</dbReference>
<gene>
    <name evidence="14" type="ORF">DDF84_026990</name>
</gene>
<evidence type="ECO:0000256" key="2">
    <source>
        <dbReference type="ARBA" id="ARBA00004370"/>
    </source>
</evidence>
<dbReference type="Pfam" id="PF02518">
    <property type="entry name" value="HATPase_c"/>
    <property type="match status" value="1"/>
</dbReference>
<dbReference type="Pfam" id="PF08521">
    <property type="entry name" value="2CSK_N"/>
    <property type="match status" value="1"/>
</dbReference>
<accession>A0A482J051</accession>
<evidence type="ECO:0000259" key="13">
    <source>
        <dbReference type="PROSITE" id="PS50885"/>
    </source>
</evidence>
<dbReference type="PANTHER" id="PTHR45436:SF5">
    <property type="entry name" value="SENSOR HISTIDINE KINASE TRCS"/>
    <property type="match status" value="1"/>
</dbReference>
<evidence type="ECO:0000256" key="9">
    <source>
        <dbReference type="ARBA" id="ARBA00023012"/>
    </source>
</evidence>
<proteinExistence type="predicted"/>
<evidence type="ECO:0000256" key="4">
    <source>
        <dbReference type="ARBA" id="ARBA00022553"/>
    </source>
</evidence>
<dbReference type="EMBL" id="CP037901">
    <property type="protein sequence ID" value="QBP13283.1"/>
    <property type="molecule type" value="Genomic_DNA"/>
</dbReference>
<dbReference type="InterPro" id="IPR003660">
    <property type="entry name" value="HAMP_dom"/>
</dbReference>
<comment type="subcellular location">
    <subcellularLocation>
        <location evidence="2">Membrane</location>
    </subcellularLocation>
</comment>
<evidence type="ECO:0000313" key="14">
    <source>
        <dbReference type="EMBL" id="QBP13283.1"/>
    </source>
</evidence>
<keyword evidence="5" id="KW-0808">Transferase</keyword>
<dbReference type="CDD" id="cd00082">
    <property type="entry name" value="HisKA"/>
    <property type="match status" value="1"/>
</dbReference>
<dbReference type="InterPro" id="IPR003594">
    <property type="entry name" value="HATPase_dom"/>
</dbReference>
<dbReference type="PANTHER" id="PTHR45436">
    <property type="entry name" value="SENSOR HISTIDINE KINASE YKOH"/>
    <property type="match status" value="1"/>
</dbReference>
<dbReference type="SMART" id="SM00388">
    <property type="entry name" value="HisKA"/>
    <property type="match status" value="1"/>
</dbReference>
<keyword evidence="6 11" id="KW-0812">Transmembrane</keyword>
<dbReference type="InterPro" id="IPR004358">
    <property type="entry name" value="Sig_transdc_His_kin-like_C"/>
</dbReference>
<dbReference type="PROSITE" id="PS50885">
    <property type="entry name" value="HAMP"/>
    <property type="match status" value="1"/>
</dbReference>
<dbReference type="Proteomes" id="UP000253772">
    <property type="component" value="Chromosome c2"/>
</dbReference>
<dbReference type="InterPro" id="IPR036097">
    <property type="entry name" value="HisK_dim/P_sf"/>
</dbReference>
<dbReference type="Gene3D" id="6.10.340.10">
    <property type="match status" value="1"/>
</dbReference>
<protein>
    <recommendedName>
        <fullName evidence="3">histidine kinase</fullName>
        <ecNumber evidence="3">2.7.13.3</ecNumber>
    </recommendedName>
</protein>
<keyword evidence="8 11" id="KW-1133">Transmembrane helix</keyword>
<evidence type="ECO:0000313" key="15">
    <source>
        <dbReference type="Proteomes" id="UP000253772"/>
    </source>
</evidence>
<dbReference type="GO" id="GO:0005886">
    <property type="term" value="C:plasma membrane"/>
    <property type="evidence" value="ECO:0007669"/>
    <property type="project" value="TreeGrafter"/>
</dbReference>
<dbReference type="PROSITE" id="PS51257">
    <property type="entry name" value="PROKAR_LIPOPROTEIN"/>
    <property type="match status" value="1"/>
</dbReference>
<evidence type="ECO:0000256" key="6">
    <source>
        <dbReference type="ARBA" id="ARBA00022692"/>
    </source>
</evidence>
<comment type="catalytic activity">
    <reaction evidence="1">
        <text>ATP + protein L-histidine = ADP + protein N-phospho-L-histidine.</text>
        <dbReference type="EC" id="2.7.13.3"/>
    </reaction>
</comment>
<dbReference type="CDD" id="cd06225">
    <property type="entry name" value="HAMP"/>
    <property type="match status" value="1"/>
</dbReference>
<feature type="domain" description="HAMP" evidence="13">
    <location>
        <begin position="189"/>
        <end position="242"/>
    </location>
</feature>
<dbReference type="AlphaFoldDB" id="A0A482J051"/>
<dbReference type="InterPro" id="IPR036890">
    <property type="entry name" value="HATPase_C_sf"/>
</dbReference>
<dbReference type="GO" id="GO:0000155">
    <property type="term" value="F:phosphorelay sensor kinase activity"/>
    <property type="evidence" value="ECO:0007669"/>
    <property type="project" value="InterPro"/>
</dbReference>
<evidence type="ECO:0000256" key="8">
    <source>
        <dbReference type="ARBA" id="ARBA00022989"/>
    </source>
</evidence>
<dbReference type="RefSeq" id="WP_017512217.1">
    <property type="nucleotide sequence ID" value="NZ_CP037901.1"/>
</dbReference>
<evidence type="ECO:0000256" key="10">
    <source>
        <dbReference type="ARBA" id="ARBA00023136"/>
    </source>
</evidence>
<keyword evidence="7" id="KW-0418">Kinase</keyword>
<evidence type="ECO:0000256" key="11">
    <source>
        <dbReference type="SAM" id="Phobius"/>
    </source>
</evidence>
<evidence type="ECO:0000256" key="7">
    <source>
        <dbReference type="ARBA" id="ARBA00022777"/>
    </source>
</evidence>
<dbReference type="InterPro" id="IPR005467">
    <property type="entry name" value="His_kinase_dom"/>
</dbReference>
<evidence type="ECO:0000259" key="12">
    <source>
        <dbReference type="PROSITE" id="PS50109"/>
    </source>
</evidence>
<feature type="transmembrane region" description="Helical" evidence="11">
    <location>
        <begin position="12"/>
        <end position="31"/>
    </location>
</feature>
<dbReference type="PRINTS" id="PR00344">
    <property type="entry name" value="BCTRLSENSOR"/>
</dbReference>
<dbReference type="EC" id="2.7.13.3" evidence="3"/>
<dbReference type="PROSITE" id="PS50109">
    <property type="entry name" value="HIS_KIN"/>
    <property type="match status" value="1"/>
</dbReference>